<evidence type="ECO:0000256" key="4">
    <source>
        <dbReference type="SAM" id="SignalP"/>
    </source>
</evidence>
<dbReference type="RefSeq" id="WP_071914003.1">
    <property type="nucleotide sequence ID" value="NZ_CP017637.1"/>
</dbReference>
<dbReference type="Gene3D" id="3.40.50.2300">
    <property type="match status" value="2"/>
</dbReference>
<feature type="signal peptide" evidence="4">
    <location>
        <begin position="1"/>
        <end position="24"/>
    </location>
</feature>
<reference evidence="6 7" key="1">
    <citation type="submission" date="2016-11" db="EMBL/GenBank/DDBJ databases">
        <title>Complete Genome Sequence of Bradyrhizobium sp. strain J5, an isolated from soybean nodule in Hokkaido.</title>
        <authorList>
            <person name="Kanehara K."/>
        </authorList>
    </citation>
    <scope>NUCLEOTIDE SEQUENCE [LARGE SCALE GENOMIC DNA]</scope>
    <source>
        <strain evidence="6 7">J5</strain>
    </source>
</reference>
<dbReference type="Proteomes" id="UP000181962">
    <property type="component" value="Chromosome"/>
</dbReference>
<organism evidence="6 7">
    <name type="scientific">Bradyrhizobium japonicum</name>
    <dbReference type="NCBI Taxonomy" id="375"/>
    <lineage>
        <taxon>Bacteria</taxon>
        <taxon>Pseudomonadati</taxon>
        <taxon>Pseudomonadota</taxon>
        <taxon>Alphaproteobacteria</taxon>
        <taxon>Hyphomicrobiales</taxon>
        <taxon>Nitrobacteraceae</taxon>
        <taxon>Bradyrhizobium</taxon>
    </lineage>
</organism>
<dbReference type="CDD" id="cd06327">
    <property type="entry name" value="PBP1_SBP-like"/>
    <property type="match status" value="1"/>
</dbReference>
<keyword evidence="2 4" id="KW-0732">Signal</keyword>
<dbReference type="AlphaFoldDB" id="A0A1L3FFQ1"/>
<keyword evidence="3" id="KW-0813">Transport</keyword>
<dbReference type="PANTHER" id="PTHR30483:SF6">
    <property type="entry name" value="PERIPLASMIC BINDING PROTEIN OF ABC TRANSPORTER FOR NATURAL AMINO ACIDS"/>
    <property type="match status" value="1"/>
</dbReference>
<evidence type="ECO:0000256" key="1">
    <source>
        <dbReference type="ARBA" id="ARBA00010062"/>
    </source>
</evidence>
<protein>
    <submittedName>
        <fullName evidence="6">ABC transporter permease</fullName>
    </submittedName>
</protein>
<keyword evidence="3" id="KW-0029">Amino-acid transport</keyword>
<dbReference type="EMBL" id="CP017637">
    <property type="protein sequence ID" value="APG12042.1"/>
    <property type="molecule type" value="Genomic_DNA"/>
</dbReference>
<dbReference type="Pfam" id="PF13458">
    <property type="entry name" value="Peripla_BP_6"/>
    <property type="match status" value="1"/>
</dbReference>
<sequence>MKSCGMSIGAFGLALALFTVPAIAQDGPVKLGVLTDMSSLYADNGGQGSVIAAQMAVDDFGGQVLGRSIQIVAGDHQNKADVGATIARRWLENENVEVILDVPNSAVALAVQGITRDKKKLFLATGAATSRLTGDECSPTGIHWTYDTYALSQGTTRAMSRLGANSWYFISVDYSLGAQLEADSRKVIDAMGGKVIGAVKHPLNTPDFSSFLLQAQSSKADVIALADTGGDFINVVKQAGEFGITQRQKLVGLLVFIADIHSLGLQSAQGLMLSSAFYWDLNEDTRAWSKRFIAKTQKVPTMIHAGTYGAVMHYLRAVQAAGTLDGPIIAARMRAMPVNDLMTRNGRIREDGRLVRDMYLFRVKSPEQSKYKFDYYELLATIPGEEAFRPMEQGGCPLLKQP</sequence>
<proteinExistence type="inferred from homology"/>
<evidence type="ECO:0000256" key="2">
    <source>
        <dbReference type="ARBA" id="ARBA00022729"/>
    </source>
</evidence>
<dbReference type="InterPro" id="IPR051010">
    <property type="entry name" value="BCAA_transport"/>
</dbReference>
<dbReference type="SUPFAM" id="SSF53822">
    <property type="entry name" value="Periplasmic binding protein-like I"/>
    <property type="match status" value="1"/>
</dbReference>
<dbReference type="InterPro" id="IPR028082">
    <property type="entry name" value="Peripla_BP_I"/>
</dbReference>
<feature type="domain" description="Leucine-binding protein" evidence="5">
    <location>
        <begin position="28"/>
        <end position="364"/>
    </location>
</feature>
<accession>A0A1L3FFQ1</accession>
<comment type="similarity">
    <text evidence="1">Belongs to the leucine-binding protein family.</text>
</comment>
<evidence type="ECO:0000313" key="7">
    <source>
        <dbReference type="Proteomes" id="UP000181962"/>
    </source>
</evidence>
<evidence type="ECO:0000313" key="6">
    <source>
        <dbReference type="EMBL" id="APG12042.1"/>
    </source>
</evidence>
<dbReference type="PANTHER" id="PTHR30483">
    <property type="entry name" value="LEUCINE-SPECIFIC-BINDING PROTEIN"/>
    <property type="match status" value="1"/>
</dbReference>
<gene>
    <name evidence="6" type="ORF">BKD09_27265</name>
</gene>
<feature type="chain" id="PRO_5012385631" evidence="4">
    <location>
        <begin position="25"/>
        <end position="402"/>
    </location>
</feature>
<dbReference type="GO" id="GO:0006865">
    <property type="term" value="P:amino acid transport"/>
    <property type="evidence" value="ECO:0007669"/>
    <property type="project" value="UniProtKB-KW"/>
</dbReference>
<dbReference type="InterPro" id="IPR028081">
    <property type="entry name" value="Leu-bd"/>
</dbReference>
<evidence type="ECO:0000259" key="5">
    <source>
        <dbReference type="Pfam" id="PF13458"/>
    </source>
</evidence>
<evidence type="ECO:0000256" key="3">
    <source>
        <dbReference type="ARBA" id="ARBA00022970"/>
    </source>
</evidence>
<name>A0A1L3FFQ1_BRAJP</name>
<dbReference type="OrthoDB" id="5794591at2"/>